<feature type="transmembrane region" description="Helical" evidence="8">
    <location>
        <begin position="376"/>
        <end position="397"/>
    </location>
</feature>
<keyword evidence="13" id="KW-1185">Reference proteome</keyword>
<evidence type="ECO:0000256" key="6">
    <source>
        <dbReference type="ARBA" id="ARBA00023065"/>
    </source>
</evidence>
<feature type="transmembrane region" description="Helical" evidence="8">
    <location>
        <begin position="133"/>
        <end position="151"/>
    </location>
</feature>
<feature type="domain" description="Cation/H+ exchanger transmembrane" evidence="9">
    <location>
        <begin position="13"/>
        <end position="398"/>
    </location>
</feature>
<dbReference type="Proteomes" id="UP000182654">
    <property type="component" value="Chromosome I"/>
</dbReference>
<dbReference type="Pfam" id="PF00999">
    <property type="entry name" value="Na_H_Exchanger"/>
    <property type="match status" value="1"/>
</dbReference>
<evidence type="ECO:0000313" key="12">
    <source>
        <dbReference type="Proteomes" id="UP000181686"/>
    </source>
</evidence>
<dbReference type="EMBL" id="MDGK01000016">
    <property type="protein sequence ID" value="OIN11069.1"/>
    <property type="molecule type" value="Genomic_DNA"/>
</dbReference>
<dbReference type="Proteomes" id="UP000181686">
    <property type="component" value="Unassembled WGS sequence"/>
</dbReference>
<evidence type="ECO:0000256" key="8">
    <source>
        <dbReference type="SAM" id="Phobius"/>
    </source>
</evidence>
<keyword evidence="7 8" id="KW-0472">Membrane</keyword>
<reference evidence="10 12" key="1">
    <citation type="submission" date="2016-08" db="EMBL/GenBank/DDBJ databases">
        <title>Draft genome sequence of the type strain of Pseudomonas extremorientalis LMG 19695T isolated from drinking water reservoir.</title>
        <authorList>
            <person name="Tambong J.T."/>
        </authorList>
    </citation>
    <scope>NUCLEOTIDE SEQUENCE [LARGE SCALE GENOMIC DNA]</scope>
    <source>
        <strain evidence="10 12">LMG 19695</strain>
    </source>
</reference>
<evidence type="ECO:0000256" key="1">
    <source>
        <dbReference type="ARBA" id="ARBA00004141"/>
    </source>
</evidence>
<keyword evidence="5 8" id="KW-1133">Transmembrane helix</keyword>
<dbReference type="EMBL" id="LT629708">
    <property type="protein sequence ID" value="SDP90273.1"/>
    <property type="molecule type" value="Genomic_DNA"/>
</dbReference>
<dbReference type="PANTHER" id="PTHR32468:SF0">
    <property type="entry name" value="K(+)_H(+) ANTIPORTER 1"/>
    <property type="match status" value="1"/>
</dbReference>
<evidence type="ECO:0000256" key="3">
    <source>
        <dbReference type="ARBA" id="ARBA00022449"/>
    </source>
</evidence>
<dbReference type="AlphaFoldDB" id="A0A1H0WI71"/>
<evidence type="ECO:0000313" key="10">
    <source>
        <dbReference type="EMBL" id="OIN11069.1"/>
    </source>
</evidence>
<evidence type="ECO:0000256" key="2">
    <source>
        <dbReference type="ARBA" id="ARBA00022448"/>
    </source>
</evidence>
<name>A0A1H0WI71_9PSED</name>
<evidence type="ECO:0000313" key="13">
    <source>
        <dbReference type="Proteomes" id="UP000182654"/>
    </source>
</evidence>
<feature type="transmembrane region" description="Helical" evidence="8">
    <location>
        <begin position="241"/>
        <end position="266"/>
    </location>
</feature>
<feature type="transmembrane region" description="Helical" evidence="8">
    <location>
        <begin position="163"/>
        <end position="188"/>
    </location>
</feature>
<dbReference type="GO" id="GO:0015297">
    <property type="term" value="F:antiporter activity"/>
    <property type="evidence" value="ECO:0007669"/>
    <property type="project" value="UniProtKB-KW"/>
</dbReference>
<sequence>MFFIQLAVILLACHLFGWLAERLGQCRVVGEITAGIVLGPTVFGRLESSLGQSVGLFETQHIGWLAHVADLGLIFLMFQVGVHINQRHPEASAQGRFAALAIALLGLVLPFALGVGVALVAHEHLAPTYSKWGFAWFCGVALAVSAVPVMTRIVQSLALQETLVAHVTLRAAVITDVVGWVILGAIVFCSRVDGNPLDARYFAAQLLVAFVGFYGLTRYLVIPFIRRAQARDEHAAIMPMVISYVLLCAWVTDWLGLHCAIGALLAGLMMKQVPEFTHYWRNQVEGFLNFVLLPVFFAYAGIKTSFASLGSQENLIWLGVFLVCAFVGKFGGAYLGARVSGLQRTDSAIVGALMNTRGLMELIILAIGLELKLISIDAYTILVFMALIITATTTPLVRRLLRPDPHVFLSKEMLQTRSSH</sequence>
<feature type="transmembrane region" description="Helical" evidence="8">
    <location>
        <begin position="64"/>
        <end position="85"/>
    </location>
</feature>
<dbReference type="InterPro" id="IPR050794">
    <property type="entry name" value="CPA2_transporter"/>
</dbReference>
<evidence type="ECO:0000259" key="9">
    <source>
        <dbReference type="Pfam" id="PF00999"/>
    </source>
</evidence>
<protein>
    <submittedName>
        <fullName evidence="11">Kef-type K+ transport system, membrane component KefB</fullName>
    </submittedName>
</protein>
<keyword evidence="3" id="KW-0050">Antiport</keyword>
<evidence type="ECO:0000256" key="4">
    <source>
        <dbReference type="ARBA" id="ARBA00022692"/>
    </source>
</evidence>
<feature type="transmembrane region" description="Helical" evidence="8">
    <location>
        <begin position="200"/>
        <end position="221"/>
    </location>
</feature>
<reference evidence="11 13" key="2">
    <citation type="submission" date="2016-10" db="EMBL/GenBank/DDBJ databases">
        <authorList>
            <person name="Varghese N."/>
            <person name="Submissions S."/>
        </authorList>
    </citation>
    <scope>NUCLEOTIDE SEQUENCE [LARGE SCALE GENOMIC DNA]</scope>
    <source>
        <strain evidence="11 13">BS2774</strain>
    </source>
</reference>
<evidence type="ECO:0000256" key="5">
    <source>
        <dbReference type="ARBA" id="ARBA00022989"/>
    </source>
</evidence>
<dbReference type="Gene3D" id="1.20.1530.20">
    <property type="match status" value="1"/>
</dbReference>
<evidence type="ECO:0000256" key="7">
    <source>
        <dbReference type="ARBA" id="ARBA00023136"/>
    </source>
</evidence>
<dbReference type="GO" id="GO:1902600">
    <property type="term" value="P:proton transmembrane transport"/>
    <property type="evidence" value="ECO:0007669"/>
    <property type="project" value="InterPro"/>
</dbReference>
<evidence type="ECO:0000313" key="11">
    <source>
        <dbReference type="EMBL" id="SDP90273.1"/>
    </source>
</evidence>
<keyword evidence="4 8" id="KW-0812">Transmembrane</keyword>
<dbReference type="InterPro" id="IPR006153">
    <property type="entry name" value="Cation/H_exchanger_TM"/>
</dbReference>
<dbReference type="PANTHER" id="PTHR32468">
    <property type="entry name" value="CATION/H + ANTIPORTER"/>
    <property type="match status" value="1"/>
</dbReference>
<feature type="transmembrane region" description="Helical" evidence="8">
    <location>
        <begin position="286"/>
        <end position="302"/>
    </location>
</feature>
<feature type="transmembrane region" description="Helical" evidence="8">
    <location>
        <begin position="348"/>
        <end position="369"/>
    </location>
</feature>
<gene>
    <name evidence="10" type="ORF">BFN10_07280</name>
    <name evidence="11" type="ORF">SAMN04490184_5733</name>
</gene>
<dbReference type="RefSeq" id="WP_071489115.1">
    <property type="nucleotide sequence ID" value="NZ_CP089519.1"/>
</dbReference>
<dbReference type="GO" id="GO:0016020">
    <property type="term" value="C:membrane"/>
    <property type="evidence" value="ECO:0007669"/>
    <property type="project" value="UniProtKB-SubCell"/>
</dbReference>
<keyword evidence="6" id="KW-0406">Ion transport</keyword>
<dbReference type="InterPro" id="IPR038770">
    <property type="entry name" value="Na+/solute_symporter_sf"/>
</dbReference>
<feature type="transmembrane region" description="Helical" evidence="8">
    <location>
        <begin position="314"/>
        <end position="336"/>
    </location>
</feature>
<accession>A0A1H0WI71</accession>
<keyword evidence="2" id="KW-0813">Transport</keyword>
<comment type="subcellular location">
    <subcellularLocation>
        <location evidence="1">Membrane</location>
        <topology evidence="1">Multi-pass membrane protein</topology>
    </subcellularLocation>
</comment>
<organism evidence="10 12">
    <name type="scientific">Pseudomonas extremorientalis</name>
    <dbReference type="NCBI Taxonomy" id="169669"/>
    <lineage>
        <taxon>Bacteria</taxon>
        <taxon>Pseudomonadati</taxon>
        <taxon>Pseudomonadota</taxon>
        <taxon>Gammaproteobacteria</taxon>
        <taxon>Pseudomonadales</taxon>
        <taxon>Pseudomonadaceae</taxon>
        <taxon>Pseudomonas</taxon>
    </lineage>
</organism>
<proteinExistence type="predicted"/>
<feature type="transmembrane region" description="Helical" evidence="8">
    <location>
        <begin position="97"/>
        <end position="121"/>
    </location>
</feature>